<keyword evidence="1" id="KW-0175">Coiled coil</keyword>
<proteinExistence type="predicted"/>
<protein>
    <submittedName>
        <fullName evidence="3">XrtA system polysaccharide chain length determinant</fullName>
    </submittedName>
</protein>
<evidence type="ECO:0000256" key="1">
    <source>
        <dbReference type="SAM" id="Coils"/>
    </source>
</evidence>
<feature type="transmembrane region" description="Helical" evidence="2">
    <location>
        <begin position="20"/>
        <end position="40"/>
    </location>
</feature>
<dbReference type="NCBIfam" id="TIGR03007">
    <property type="entry name" value="pepcterm_ChnLen"/>
    <property type="match status" value="1"/>
</dbReference>
<keyword evidence="4" id="KW-1185">Reference proteome</keyword>
<gene>
    <name evidence="3" type="ORF">V4F39_23385</name>
</gene>
<dbReference type="InterPro" id="IPR014345">
    <property type="entry name" value="XrtA_polysacc_chain"/>
</dbReference>
<feature type="coiled-coil region" evidence="1">
    <location>
        <begin position="299"/>
        <end position="399"/>
    </location>
</feature>
<keyword evidence="2" id="KW-0472">Membrane</keyword>
<dbReference type="EMBL" id="JAZIBG010000049">
    <property type="protein sequence ID" value="MEF7616877.1"/>
    <property type="molecule type" value="Genomic_DNA"/>
</dbReference>
<dbReference type="Proteomes" id="UP001336250">
    <property type="component" value="Unassembled WGS sequence"/>
</dbReference>
<dbReference type="AlphaFoldDB" id="A0AAW9QNA2"/>
<reference evidence="3 4" key="1">
    <citation type="submission" date="2024-02" db="EMBL/GenBank/DDBJ databases">
        <title>Genome sequence of Aquincola sp. MAHUQ-54.</title>
        <authorList>
            <person name="Huq M.A."/>
        </authorList>
    </citation>
    <scope>NUCLEOTIDE SEQUENCE [LARGE SCALE GENOMIC DNA]</scope>
    <source>
        <strain evidence="3 4">MAHUQ-54</strain>
    </source>
</reference>
<comment type="caution">
    <text evidence="3">The sequence shown here is derived from an EMBL/GenBank/DDBJ whole genome shotgun (WGS) entry which is preliminary data.</text>
</comment>
<feature type="coiled-coil region" evidence="1">
    <location>
        <begin position="168"/>
        <end position="245"/>
    </location>
</feature>
<feature type="transmembrane region" description="Helical" evidence="2">
    <location>
        <begin position="501"/>
        <end position="522"/>
    </location>
</feature>
<accession>A0AAW9QNA2</accession>
<name>A0AAW9QNA2_9BURK</name>
<evidence type="ECO:0000256" key="2">
    <source>
        <dbReference type="SAM" id="Phobius"/>
    </source>
</evidence>
<feature type="transmembrane region" description="Helical" evidence="2">
    <location>
        <begin position="437"/>
        <end position="457"/>
    </location>
</feature>
<sequence>MYELIEQITSIARGMYKYRWQGVAVAWLVAIAGAIFVMRIPDQYEASARVFVDTQTILKPLMSGLAVQPDVNQQVNMLSRTLISRPNIEKLVRMADLDLDQSTKAKQEATVERLMNTLQIKSADRDNLYLLSFRDSDPEKAKRAIQSLVSIFVESSMGASRKDTDSAKVFINEQIRSYQAKLEEAEARLKDFRLKNIELQFSDGKDSATRLAELAAQLEAARLQLREAENARSAAKAALAAETSAGVNSTVQSLLEESSLNIATPEIDGRLESQKRNLDALLQRFTDQHPEVVSTRRLVKELEAQKAAEVAKLRKQQAQQPSMMGGGNQSSLAAQEMNRVLATSEVQVAALRARVAEYEARYNDAHSKIRLTPKIEAEAAQLNRDYAIHKKNYEDLVARREAAAMSGDLDVASGMADFRLIEPPRVSPKPVSPNRMLLLPLALAAAIGAGLFVAFSASQLRPVFHRASELRAKFDLPLLGVVSLIQTDADHRRDRSDMLRFSAASASLVGLFVLGMVAMSVMTGK</sequence>
<dbReference type="RefSeq" id="WP_332292479.1">
    <property type="nucleotide sequence ID" value="NZ_JAZIBG010000049.1"/>
</dbReference>
<keyword evidence="2" id="KW-1133">Transmembrane helix</keyword>
<dbReference type="InterPro" id="IPR050445">
    <property type="entry name" value="Bact_polysacc_biosynth/exp"/>
</dbReference>
<keyword evidence="2" id="KW-0812">Transmembrane</keyword>
<evidence type="ECO:0000313" key="3">
    <source>
        <dbReference type="EMBL" id="MEF7616877.1"/>
    </source>
</evidence>
<organism evidence="3 4">
    <name type="scientific">Aquincola agrisoli</name>
    <dbReference type="NCBI Taxonomy" id="3119538"/>
    <lineage>
        <taxon>Bacteria</taxon>
        <taxon>Pseudomonadati</taxon>
        <taxon>Pseudomonadota</taxon>
        <taxon>Betaproteobacteria</taxon>
        <taxon>Burkholderiales</taxon>
        <taxon>Sphaerotilaceae</taxon>
        <taxon>Aquincola</taxon>
    </lineage>
</organism>
<dbReference type="PANTHER" id="PTHR32309:SF13">
    <property type="entry name" value="FERRIC ENTEROBACTIN TRANSPORT PROTEIN FEPE"/>
    <property type="match status" value="1"/>
</dbReference>
<dbReference type="GO" id="GO:0004713">
    <property type="term" value="F:protein tyrosine kinase activity"/>
    <property type="evidence" value="ECO:0007669"/>
    <property type="project" value="TreeGrafter"/>
</dbReference>
<dbReference type="GO" id="GO:0005886">
    <property type="term" value="C:plasma membrane"/>
    <property type="evidence" value="ECO:0007669"/>
    <property type="project" value="TreeGrafter"/>
</dbReference>
<evidence type="ECO:0000313" key="4">
    <source>
        <dbReference type="Proteomes" id="UP001336250"/>
    </source>
</evidence>
<dbReference type="PANTHER" id="PTHR32309">
    <property type="entry name" value="TYROSINE-PROTEIN KINASE"/>
    <property type="match status" value="1"/>
</dbReference>